<accession>A0A1G4KEE4</accession>
<dbReference type="GO" id="GO:0000922">
    <property type="term" value="C:spindle pole"/>
    <property type="evidence" value="ECO:0007669"/>
    <property type="project" value="InterPro"/>
</dbReference>
<evidence type="ECO:0000256" key="5">
    <source>
        <dbReference type="RuleBase" id="RU363050"/>
    </source>
</evidence>
<evidence type="ECO:0000313" key="8">
    <source>
        <dbReference type="EMBL" id="SCV02840.1"/>
    </source>
</evidence>
<dbReference type="GO" id="GO:0007020">
    <property type="term" value="P:microtubule nucleation"/>
    <property type="evidence" value="ECO:0007669"/>
    <property type="project" value="InterPro"/>
</dbReference>
<dbReference type="InterPro" id="IPR007259">
    <property type="entry name" value="GCP"/>
</dbReference>
<dbReference type="Proteomes" id="UP000191144">
    <property type="component" value="Chromosome H"/>
</dbReference>
<evidence type="ECO:0000313" key="9">
    <source>
        <dbReference type="Proteomes" id="UP000191144"/>
    </source>
</evidence>
<dbReference type="GO" id="GO:0043015">
    <property type="term" value="F:gamma-tubulin binding"/>
    <property type="evidence" value="ECO:0007669"/>
    <property type="project" value="InterPro"/>
</dbReference>
<protein>
    <recommendedName>
        <fullName evidence="5">Spindle pole body component</fullName>
    </recommendedName>
</protein>
<evidence type="ECO:0000259" key="7">
    <source>
        <dbReference type="Pfam" id="PF17681"/>
    </source>
</evidence>
<sequence>MNLRTDLSLTVADLVASSLPGSLLQSLDDELGSILASRPVNLEHISRLVHRYRSGALPSPDSQSRWQKLENLLRLVATSPNQEEASAYLRLTRNMIMTESTQQQPLSPPTKASEPLLSTYLLENHDNMMTPLRDLNNSPSYAESFENIDRYSDRRSVLSSNYGRKYRDRTDTATLSSLSDPYFSNVANEEDMLKSIPFTLLATTSHMFVFDDSGVHIPGNVLNGESGMLHILFEAGLLYRFLDKQIRTHRNSDTLSPLKIALLTFVDQKLHDYMVDVNSISNKADIRSLKALYIEIEKWVIEFRIYYNLLIEIQQLRGDRLLSRVYDLRNHGNLLVKAVAESLYSSLAFLYYEYLANWLTGGQLDSHQEFFVEPIQNSDPNQTFLKLDTDRVPTFIPERTAEEIFMIGKTHLFLEKECLEIQWINSCNRKYTQIYKNLKMSGISTSFCDTVTAHYGEIMTFCRKTLDAKYSFSDVLRMLKDVLLMGKGDFMERMICNSSEFLQEPSATLPSYKLTRCLQESIKQSSLKFMLTAPRTAKLVDGIDARVLELGHGSIGWDVFTLDYLASKPLLTVFEFSRGGGRKEYLRMFNFLWKIKKNNHFFQEQWSRNNTLVRDFRRLRRGKPFIRDVMGKILKVNVLKANIQHLNRKIESFCLLSIVERNYASLQTKIKNDKSNSKNTLKTTCIKNGIKVAEGILKPHSSLVQQIGLSTSINSRTATYTIDDLRRIHDDYLQKIVTHKLLDSGSQNRTRGAYSKQYYPASLIILLGDLFEFTLQYSEFNDIIHDLLLRLSLHSTDEVSKLLTRLNQLLIKIVAHYKWIQKTSYYLIKDLKADGDTELLSLSKVLR</sequence>
<dbReference type="GO" id="GO:0000930">
    <property type="term" value="C:gamma-tubulin complex"/>
    <property type="evidence" value="ECO:0007669"/>
    <property type="project" value="TreeGrafter"/>
</dbReference>
<keyword evidence="4 5" id="KW-0206">Cytoskeleton</keyword>
<comment type="similarity">
    <text evidence="1 5">Belongs to the TUBGCP family.</text>
</comment>
<dbReference type="GO" id="GO:0005874">
    <property type="term" value="C:microtubule"/>
    <property type="evidence" value="ECO:0007669"/>
    <property type="project" value="UniProtKB-KW"/>
</dbReference>
<dbReference type="OrthoDB" id="5860513at2759"/>
<dbReference type="GO" id="GO:0051225">
    <property type="term" value="P:spindle assembly"/>
    <property type="evidence" value="ECO:0007669"/>
    <property type="project" value="TreeGrafter"/>
</dbReference>
<dbReference type="Gene3D" id="1.20.120.1900">
    <property type="entry name" value="Gamma-tubulin complex, C-terminal domain"/>
    <property type="match status" value="1"/>
</dbReference>
<organism evidence="8 9">
    <name type="scientific">Lachancea meyersii CBS 8951</name>
    <dbReference type="NCBI Taxonomy" id="1266667"/>
    <lineage>
        <taxon>Eukaryota</taxon>
        <taxon>Fungi</taxon>
        <taxon>Dikarya</taxon>
        <taxon>Ascomycota</taxon>
        <taxon>Saccharomycotina</taxon>
        <taxon>Saccharomycetes</taxon>
        <taxon>Saccharomycetales</taxon>
        <taxon>Saccharomycetaceae</taxon>
        <taxon>Lachancea</taxon>
    </lineage>
</organism>
<dbReference type="GO" id="GO:0000278">
    <property type="term" value="P:mitotic cell cycle"/>
    <property type="evidence" value="ECO:0007669"/>
    <property type="project" value="TreeGrafter"/>
</dbReference>
<dbReference type="InterPro" id="IPR040457">
    <property type="entry name" value="GCP_C"/>
</dbReference>
<dbReference type="GO" id="GO:0051321">
    <property type="term" value="P:meiotic cell cycle"/>
    <property type="evidence" value="ECO:0007669"/>
    <property type="project" value="TreeGrafter"/>
</dbReference>
<dbReference type="InterPro" id="IPR041470">
    <property type="entry name" value="GCP_N"/>
</dbReference>
<evidence type="ECO:0000259" key="6">
    <source>
        <dbReference type="Pfam" id="PF04130"/>
    </source>
</evidence>
<dbReference type="AlphaFoldDB" id="A0A1G4KEE4"/>
<evidence type="ECO:0000256" key="2">
    <source>
        <dbReference type="ARBA" id="ARBA00022490"/>
    </source>
</evidence>
<dbReference type="EMBL" id="LT598480">
    <property type="protein sequence ID" value="SCV02840.1"/>
    <property type="molecule type" value="Genomic_DNA"/>
</dbReference>
<dbReference type="Pfam" id="PF04130">
    <property type="entry name" value="GCP_C_terminal"/>
    <property type="match status" value="1"/>
</dbReference>
<dbReference type="GO" id="GO:0031122">
    <property type="term" value="P:cytoplasmic microtubule organization"/>
    <property type="evidence" value="ECO:0007669"/>
    <property type="project" value="TreeGrafter"/>
</dbReference>
<proteinExistence type="inferred from homology"/>
<dbReference type="InterPro" id="IPR042241">
    <property type="entry name" value="GCP_C_sf"/>
</dbReference>
<dbReference type="GO" id="GO:0005816">
    <property type="term" value="C:spindle pole body"/>
    <property type="evidence" value="ECO:0007669"/>
    <property type="project" value="UniProtKB-ARBA"/>
</dbReference>
<keyword evidence="2 5" id="KW-0963">Cytoplasm</keyword>
<comment type="subcellular location">
    <subcellularLocation>
        <location evidence="5">Cytoplasm</location>
        <location evidence="5">Cytoskeleton</location>
        <location evidence="5">Microtubule organizing center</location>
    </subcellularLocation>
</comment>
<evidence type="ECO:0000256" key="1">
    <source>
        <dbReference type="ARBA" id="ARBA00010337"/>
    </source>
</evidence>
<dbReference type="PANTHER" id="PTHR19302">
    <property type="entry name" value="GAMMA TUBULIN COMPLEX PROTEIN"/>
    <property type="match status" value="1"/>
</dbReference>
<feature type="domain" description="Gamma tubulin complex component C-terminal" evidence="6">
    <location>
        <begin position="475"/>
        <end position="785"/>
    </location>
</feature>
<reference evidence="9" key="1">
    <citation type="submission" date="2016-03" db="EMBL/GenBank/DDBJ databases">
        <authorList>
            <person name="Devillers Hugo."/>
        </authorList>
    </citation>
    <scope>NUCLEOTIDE SEQUENCE [LARGE SCALE GENOMIC DNA]</scope>
</reference>
<dbReference type="PANTHER" id="PTHR19302:SF33">
    <property type="entry name" value="GAMMA-TUBULIN COMPLEX COMPONENT 5"/>
    <property type="match status" value="1"/>
</dbReference>
<evidence type="ECO:0000256" key="3">
    <source>
        <dbReference type="ARBA" id="ARBA00022701"/>
    </source>
</evidence>
<dbReference type="Pfam" id="PF17681">
    <property type="entry name" value="GCP_N_terminal"/>
    <property type="match status" value="1"/>
</dbReference>
<dbReference type="GO" id="GO:0051011">
    <property type="term" value="F:microtubule minus-end binding"/>
    <property type="evidence" value="ECO:0007669"/>
    <property type="project" value="TreeGrafter"/>
</dbReference>
<keyword evidence="9" id="KW-1185">Reference proteome</keyword>
<feature type="domain" description="Gamma tubulin complex component protein N-terminal" evidence="7">
    <location>
        <begin position="193"/>
        <end position="462"/>
    </location>
</feature>
<keyword evidence="3 5" id="KW-0493">Microtubule</keyword>
<evidence type="ECO:0000256" key="4">
    <source>
        <dbReference type="ARBA" id="ARBA00023212"/>
    </source>
</evidence>
<gene>
    <name evidence="8" type="ORF">LAME_0H05644G</name>
</gene>
<name>A0A1G4KEE4_9SACH</name>